<reference evidence="4 5" key="1">
    <citation type="submission" date="2021-03" db="EMBL/GenBank/DDBJ databases">
        <authorList>
            <person name="Peeters C."/>
        </authorList>
    </citation>
    <scope>NUCLEOTIDE SEQUENCE [LARGE SCALE GENOMIC DNA]</scope>
    <source>
        <strain evidence="4 5">LMG 26411</strain>
    </source>
</reference>
<dbReference type="CDD" id="cd00552">
    <property type="entry name" value="RaiA"/>
    <property type="match status" value="1"/>
</dbReference>
<evidence type="ECO:0000313" key="4">
    <source>
        <dbReference type="EMBL" id="CAG2156246.1"/>
    </source>
</evidence>
<dbReference type="Gene3D" id="3.30.160.100">
    <property type="entry name" value="Ribosome hibernation promotion factor-like"/>
    <property type="match status" value="1"/>
</dbReference>
<organism evidence="4 5">
    <name type="scientific">Cupriavidus numazuensis</name>
    <dbReference type="NCBI Taxonomy" id="221992"/>
    <lineage>
        <taxon>Bacteria</taxon>
        <taxon>Pseudomonadati</taxon>
        <taxon>Pseudomonadota</taxon>
        <taxon>Betaproteobacteria</taxon>
        <taxon>Burkholderiales</taxon>
        <taxon>Burkholderiaceae</taxon>
        <taxon>Cupriavidus</taxon>
    </lineage>
</organism>
<sequence>MNFKISGHHLDITPALREYVETKLERIVRHFDQVIGVSVLLSVDNHKEKDRRQYAEINLHLRGKDIFVEAHHEDLYAAIDALVDKLDRQVLRYKDRVQGHDREAVKYQMAEAQLQQQ</sequence>
<comment type="subunit">
    <text evidence="2">Associates exclusively with 100S ribosomes, which are dimers of 70S ribosomes.</text>
</comment>
<dbReference type="InterPro" id="IPR003489">
    <property type="entry name" value="RHF/RaiA"/>
</dbReference>
<evidence type="ECO:0000313" key="5">
    <source>
        <dbReference type="Proteomes" id="UP000672657"/>
    </source>
</evidence>
<dbReference type="PANTHER" id="PTHR33231">
    <property type="entry name" value="30S RIBOSOMAL PROTEIN"/>
    <property type="match status" value="1"/>
</dbReference>
<name>A0ABM8TNN0_9BURK</name>
<dbReference type="EMBL" id="CAJPVI010000036">
    <property type="protein sequence ID" value="CAG2156246.1"/>
    <property type="molecule type" value="Genomic_DNA"/>
</dbReference>
<dbReference type="NCBIfam" id="TIGR00741">
    <property type="entry name" value="yfiA"/>
    <property type="match status" value="1"/>
</dbReference>
<keyword evidence="1" id="KW-0810">Translation regulation</keyword>
<dbReference type="SUPFAM" id="SSF69754">
    <property type="entry name" value="Ribosome binding protein Y (YfiA homologue)"/>
    <property type="match status" value="1"/>
</dbReference>
<evidence type="ECO:0000256" key="2">
    <source>
        <dbReference type="ARBA" id="ARBA00038695"/>
    </source>
</evidence>
<evidence type="ECO:0000256" key="3">
    <source>
        <dbReference type="ARBA" id="ARBA00041148"/>
    </source>
</evidence>
<dbReference type="InterPro" id="IPR036567">
    <property type="entry name" value="RHF-like"/>
</dbReference>
<dbReference type="PANTHER" id="PTHR33231:SF1">
    <property type="entry name" value="30S RIBOSOMAL PROTEIN"/>
    <property type="match status" value="1"/>
</dbReference>
<gene>
    <name evidence="4" type="primary">hpf_1</name>
    <name evidence="4" type="ORF">LMG26411_05183</name>
</gene>
<evidence type="ECO:0000256" key="1">
    <source>
        <dbReference type="ARBA" id="ARBA00022845"/>
    </source>
</evidence>
<comment type="caution">
    <text evidence="4">The sequence shown here is derived from an EMBL/GenBank/DDBJ whole genome shotgun (WGS) entry which is preliminary data.</text>
</comment>
<protein>
    <recommendedName>
        <fullName evidence="3">Ribosome hibernation promoting factor</fullName>
    </recommendedName>
</protein>
<keyword evidence="5" id="KW-1185">Reference proteome</keyword>
<dbReference type="RefSeq" id="WP_211956088.1">
    <property type="nucleotide sequence ID" value="NZ_CAJPVI010000036.1"/>
</dbReference>
<dbReference type="Pfam" id="PF02482">
    <property type="entry name" value="Ribosomal_S30AE"/>
    <property type="match status" value="1"/>
</dbReference>
<accession>A0ABM8TNN0</accession>
<dbReference type="Proteomes" id="UP000672657">
    <property type="component" value="Unassembled WGS sequence"/>
</dbReference>
<dbReference type="InterPro" id="IPR050574">
    <property type="entry name" value="HPF/YfiA_ribosome-assoc"/>
</dbReference>
<proteinExistence type="predicted"/>